<comment type="caution">
    <text evidence="6">The sequence shown here is derived from an EMBL/GenBank/DDBJ whole genome shotgun (WGS) entry which is preliminary data.</text>
</comment>
<accession>A0A9N8RXX0</accession>
<evidence type="ECO:0000313" key="7">
    <source>
        <dbReference type="Proteomes" id="UP000789704"/>
    </source>
</evidence>
<dbReference type="InterPro" id="IPR001029">
    <property type="entry name" value="Flagellin_N"/>
</dbReference>
<evidence type="ECO:0000313" key="6">
    <source>
        <dbReference type="EMBL" id="CAG4909481.1"/>
    </source>
</evidence>
<evidence type="ECO:0000256" key="3">
    <source>
        <dbReference type="ARBA" id="ARBA00005709"/>
    </source>
</evidence>
<dbReference type="Pfam" id="PF00669">
    <property type="entry name" value="Flagellin_N"/>
    <property type="match status" value="1"/>
</dbReference>
<evidence type="ECO:0000256" key="1">
    <source>
        <dbReference type="ARBA" id="ARBA00004365"/>
    </source>
</evidence>
<dbReference type="RefSeq" id="WP_228880155.1">
    <property type="nucleotide sequence ID" value="NZ_CAJQYX010000009.1"/>
</dbReference>
<dbReference type="NCBIfam" id="TIGR02550">
    <property type="entry name" value="flagell_flgL"/>
    <property type="match status" value="1"/>
</dbReference>
<evidence type="ECO:0000256" key="2">
    <source>
        <dbReference type="ARBA" id="ARBA00004613"/>
    </source>
</evidence>
<dbReference type="Gene3D" id="1.20.1330.10">
    <property type="entry name" value="f41 fragment of flagellin, N-terminal domain"/>
    <property type="match status" value="2"/>
</dbReference>
<feature type="domain" description="Flagellin N-terminal" evidence="5">
    <location>
        <begin position="10"/>
        <end position="141"/>
    </location>
</feature>
<evidence type="ECO:0000259" key="5">
    <source>
        <dbReference type="Pfam" id="PF00669"/>
    </source>
</evidence>
<dbReference type="GO" id="GO:0009424">
    <property type="term" value="C:bacterial-type flagellum hook"/>
    <property type="evidence" value="ECO:0007669"/>
    <property type="project" value="InterPro"/>
</dbReference>
<dbReference type="PANTHER" id="PTHR42792">
    <property type="entry name" value="FLAGELLIN"/>
    <property type="match status" value="1"/>
</dbReference>
<protein>
    <recommendedName>
        <fullName evidence="5">Flagellin N-terminal domain-containing protein</fullName>
    </recommendedName>
</protein>
<reference evidence="6" key="1">
    <citation type="submission" date="2021-04" db="EMBL/GenBank/DDBJ databases">
        <authorList>
            <person name="Vanwijnsberghe S."/>
        </authorList>
    </citation>
    <scope>NUCLEOTIDE SEQUENCE</scope>
    <source>
        <strain evidence="6">LMG 31841</strain>
    </source>
</reference>
<dbReference type="EMBL" id="CAJQZC010000007">
    <property type="protein sequence ID" value="CAG4909481.1"/>
    <property type="molecule type" value="Genomic_DNA"/>
</dbReference>
<keyword evidence="4" id="KW-0975">Bacterial flagellum</keyword>
<dbReference type="SUPFAM" id="SSF64518">
    <property type="entry name" value="Phase 1 flagellin"/>
    <property type="match status" value="1"/>
</dbReference>
<name>A0A9N8RXX0_9BURK</name>
<evidence type="ECO:0000256" key="4">
    <source>
        <dbReference type="ARBA" id="ARBA00023143"/>
    </source>
</evidence>
<comment type="similarity">
    <text evidence="3">Belongs to the bacterial flagellin family.</text>
</comment>
<dbReference type="PANTHER" id="PTHR42792:SF1">
    <property type="entry name" value="FLAGELLAR HOOK-ASSOCIATED PROTEIN 3"/>
    <property type="match status" value="1"/>
</dbReference>
<organism evidence="6 7">
    <name type="scientific">Paraburkholderia saeva</name>
    <dbReference type="NCBI Taxonomy" id="2777537"/>
    <lineage>
        <taxon>Bacteria</taxon>
        <taxon>Pseudomonadati</taxon>
        <taxon>Pseudomonadota</taxon>
        <taxon>Betaproteobacteria</taxon>
        <taxon>Burkholderiales</taxon>
        <taxon>Burkholderiaceae</taxon>
        <taxon>Paraburkholderia</taxon>
    </lineage>
</organism>
<proteinExistence type="inferred from homology"/>
<dbReference type="GO" id="GO:0071973">
    <property type="term" value="P:bacterial-type flagellum-dependent cell motility"/>
    <property type="evidence" value="ECO:0007669"/>
    <property type="project" value="InterPro"/>
</dbReference>
<dbReference type="GO" id="GO:0005198">
    <property type="term" value="F:structural molecule activity"/>
    <property type="evidence" value="ECO:0007669"/>
    <property type="project" value="InterPro"/>
</dbReference>
<keyword evidence="7" id="KW-1185">Reference proteome</keyword>
<dbReference type="InterPro" id="IPR013384">
    <property type="entry name" value="Flagell_FlgL"/>
</dbReference>
<dbReference type="GO" id="GO:0005576">
    <property type="term" value="C:extracellular region"/>
    <property type="evidence" value="ECO:0007669"/>
    <property type="project" value="UniProtKB-SubCell"/>
</dbReference>
<dbReference type="Proteomes" id="UP000789704">
    <property type="component" value="Unassembled WGS sequence"/>
</dbReference>
<dbReference type="AlphaFoldDB" id="A0A9N8RXX0"/>
<dbReference type="InterPro" id="IPR001492">
    <property type="entry name" value="Flagellin"/>
</dbReference>
<comment type="subcellular location">
    <subcellularLocation>
        <location evidence="1">Bacterial flagellum</location>
    </subcellularLocation>
    <subcellularLocation>
        <location evidence="2">Secreted</location>
    </subcellularLocation>
</comment>
<gene>
    <name evidence="6" type="ORF">LMG31841_03871</name>
</gene>
<sequence>MRISTTQYFGMNVQTMDDQQSQLTQLYQQLSTGVSLSTPSDNPVGAAQAVQLSMQGATLSQYSSNQNTALSSLQAEDSTLGTVNTILTNINTLLVRAGDGSLNDGDRSALATQLQGLRAQLLSQANATDGSGNYLFAGFQTTSQPFGTNAAGAVQYNGDGGVQNVQVTGTRQIASGDNGATVFLGVSPTGTTSIPAGNAANTGSGTIGAVSTTNASDPTNADKYTINFTSPTTYTVTDLTLGSTTGPQTFTSGTAITLGGQSVAISGAPAAGDAFSVTPATQAGTDVFANIDAAVVALQTPVTGAAATANLNNAMATAMSKLANTLNNVITVQASVGGRENEVTALQTVTQSNNLQTQSNLADLTQTNLTQVISKYTMTQFSLQAAQQGFSMIQKMSLFNYIGN</sequence>